<reference evidence="1 2" key="1">
    <citation type="submission" date="2015-02" db="EMBL/GenBank/DDBJ databases">
        <title>Single-cell genomics of uncultivated deep-branching MTB reveals a conserved set of magnetosome genes.</title>
        <authorList>
            <person name="Kolinko S."/>
            <person name="Richter M."/>
            <person name="Glockner F.O."/>
            <person name="Brachmann A."/>
            <person name="Schuler D."/>
        </authorList>
    </citation>
    <scope>NUCLEOTIDE SEQUENCE [LARGE SCALE GENOMIC DNA]</scope>
    <source>
        <strain evidence="1">TM-1</strain>
    </source>
</reference>
<evidence type="ECO:0000313" key="2">
    <source>
        <dbReference type="Proteomes" id="UP000033423"/>
    </source>
</evidence>
<dbReference type="AlphaFoldDB" id="A0A0F3GSW8"/>
<name>A0A0F3GSW8_9BACT</name>
<dbReference type="Proteomes" id="UP000033423">
    <property type="component" value="Unassembled WGS sequence"/>
</dbReference>
<comment type="caution">
    <text evidence="1">The sequence shown here is derived from an EMBL/GenBank/DDBJ whole genome shotgun (WGS) entry which is preliminary data.</text>
</comment>
<dbReference type="EMBL" id="LACI01001224">
    <property type="protein sequence ID" value="KJU84941.1"/>
    <property type="molecule type" value="Genomic_DNA"/>
</dbReference>
<dbReference type="Pfam" id="PF12784">
    <property type="entry name" value="PDDEXK_2"/>
    <property type="match status" value="1"/>
</dbReference>
<proteinExistence type="predicted"/>
<dbReference type="InterPro" id="IPR010106">
    <property type="entry name" value="RpnA"/>
</dbReference>
<dbReference type="NCBIfam" id="TIGR01784">
    <property type="entry name" value="T_den_put_tspse"/>
    <property type="match status" value="1"/>
</dbReference>
<gene>
    <name evidence="1" type="ORF">MBAV_002869</name>
</gene>
<sequence>MQFVDVRNDIAFKKIFGNENKKEILMSFLNSVLGLSGDREIDDLTILNPWQAPEIPSLKHTMLDIRAIDKRKVTFIVEIQVQKKFGFEKRVQYYTSKAYAAQLKEGDDYHTLNQVIFIGIVEFNIYDGDDYLTNHKILNTSTYKQELADLEFYFIELPKFTRTEDKLESITDKWIHFIKNAVSLHMIPKCADFVELKEAYDIANKMTWNEKELEIYDYWQMRSKDEVGVFMDGERKGLIEGERRGLIEGERKGLVKGKIEGMLEIKYGYEGLALMDSIRGIEDIKRLEELKGLIKGAASIEELRGFL</sequence>
<protein>
    <submittedName>
        <fullName evidence="1">Transposase</fullName>
    </submittedName>
</protein>
<dbReference type="PANTHER" id="PTHR41317:SF1">
    <property type="entry name" value="PD-(D_E)XK NUCLEASE FAMILY TRANSPOSASE"/>
    <property type="match status" value="1"/>
</dbReference>
<dbReference type="PANTHER" id="PTHR41317">
    <property type="entry name" value="PD-(D_E)XK NUCLEASE FAMILY TRANSPOSASE"/>
    <property type="match status" value="1"/>
</dbReference>
<keyword evidence="2" id="KW-1185">Reference proteome</keyword>
<accession>A0A0F3GSW8</accession>
<evidence type="ECO:0000313" key="1">
    <source>
        <dbReference type="EMBL" id="KJU84941.1"/>
    </source>
</evidence>
<organism evidence="1 2">
    <name type="scientific">Candidatus Magnetobacterium bavaricum</name>
    <dbReference type="NCBI Taxonomy" id="29290"/>
    <lineage>
        <taxon>Bacteria</taxon>
        <taxon>Pseudomonadati</taxon>
        <taxon>Nitrospirota</taxon>
        <taxon>Thermodesulfovibrionia</taxon>
        <taxon>Thermodesulfovibrionales</taxon>
        <taxon>Candidatus Magnetobacteriaceae</taxon>
        <taxon>Candidatus Magnetobacterium</taxon>
    </lineage>
</organism>